<proteinExistence type="predicted"/>
<gene>
    <name evidence="1" type="ORF">L1987_86595</name>
</gene>
<evidence type="ECO:0000313" key="1">
    <source>
        <dbReference type="EMBL" id="KAI3676978.1"/>
    </source>
</evidence>
<accession>A0ACB8Y0H6</accession>
<evidence type="ECO:0000313" key="2">
    <source>
        <dbReference type="Proteomes" id="UP001056120"/>
    </source>
</evidence>
<comment type="caution">
    <text evidence="1">The sequence shown here is derived from an EMBL/GenBank/DDBJ whole genome shotgun (WGS) entry which is preliminary data.</text>
</comment>
<sequence length="73" mass="8155">MTGDEFEITCKRFKNWVAKQRLPAAQAACRSFLTSIYLGLCGELVVMDVCLLCSIPQPSLQSHEAHKMLSKIP</sequence>
<reference evidence="2" key="1">
    <citation type="journal article" date="2022" name="Mol. Ecol. Resour.">
        <title>The genomes of chicory, endive, great burdock and yacon provide insights into Asteraceae palaeo-polyploidization history and plant inulin production.</title>
        <authorList>
            <person name="Fan W."/>
            <person name="Wang S."/>
            <person name="Wang H."/>
            <person name="Wang A."/>
            <person name="Jiang F."/>
            <person name="Liu H."/>
            <person name="Zhao H."/>
            <person name="Xu D."/>
            <person name="Zhang Y."/>
        </authorList>
    </citation>
    <scope>NUCLEOTIDE SEQUENCE [LARGE SCALE GENOMIC DNA]</scope>
    <source>
        <strain evidence="2">cv. Yunnan</strain>
    </source>
</reference>
<protein>
    <submittedName>
        <fullName evidence="1">Uncharacterized protein</fullName>
    </submittedName>
</protein>
<organism evidence="1 2">
    <name type="scientific">Smallanthus sonchifolius</name>
    <dbReference type="NCBI Taxonomy" id="185202"/>
    <lineage>
        <taxon>Eukaryota</taxon>
        <taxon>Viridiplantae</taxon>
        <taxon>Streptophyta</taxon>
        <taxon>Embryophyta</taxon>
        <taxon>Tracheophyta</taxon>
        <taxon>Spermatophyta</taxon>
        <taxon>Magnoliopsida</taxon>
        <taxon>eudicotyledons</taxon>
        <taxon>Gunneridae</taxon>
        <taxon>Pentapetalae</taxon>
        <taxon>asterids</taxon>
        <taxon>campanulids</taxon>
        <taxon>Asterales</taxon>
        <taxon>Asteraceae</taxon>
        <taxon>Asteroideae</taxon>
        <taxon>Heliantheae alliance</taxon>
        <taxon>Millerieae</taxon>
        <taxon>Smallanthus</taxon>
    </lineage>
</organism>
<keyword evidence="2" id="KW-1185">Reference proteome</keyword>
<reference evidence="1 2" key="2">
    <citation type="journal article" date="2022" name="Mol. Ecol. Resour.">
        <title>The genomes of chicory, endive, great burdock and yacon provide insights into Asteraceae paleo-polyploidization history and plant inulin production.</title>
        <authorList>
            <person name="Fan W."/>
            <person name="Wang S."/>
            <person name="Wang H."/>
            <person name="Wang A."/>
            <person name="Jiang F."/>
            <person name="Liu H."/>
            <person name="Zhao H."/>
            <person name="Xu D."/>
            <person name="Zhang Y."/>
        </authorList>
    </citation>
    <scope>NUCLEOTIDE SEQUENCE [LARGE SCALE GENOMIC DNA]</scope>
    <source>
        <strain evidence="2">cv. Yunnan</strain>
        <tissue evidence="1">Leaves</tissue>
    </source>
</reference>
<name>A0ACB8Y0H6_9ASTR</name>
<dbReference type="EMBL" id="CM042046">
    <property type="protein sequence ID" value="KAI3676978.1"/>
    <property type="molecule type" value="Genomic_DNA"/>
</dbReference>
<dbReference type="Proteomes" id="UP001056120">
    <property type="component" value="Linkage Group LG29"/>
</dbReference>